<sequence length="178" mass="18941">MSTRSCSTDVTTNSNMSVLGRNTVTILSYTTLFTHSSISTIVRPLLRGWAAAGLLLAANSSSSPSSAGPTSSGLSVVSSWSLSSESEITAHFLFGFGFGSSSEEIPKSSRSSLYLARGCCRRLTGRLLQLKPISSSGSTVLPLPLPLLLFLFLPLAPSHSASSSYFCKNICRRIRQVQ</sequence>
<dbReference type="Proteomes" id="UP000324222">
    <property type="component" value="Unassembled WGS sequence"/>
</dbReference>
<comment type="caution">
    <text evidence="1">The sequence shown here is derived from an EMBL/GenBank/DDBJ whole genome shotgun (WGS) entry which is preliminary data.</text>
</comment>
<accession>A0A5B7DCA8</accession>
<evidence type="ECO:0000313" key="2">
    <source>
        <dbReference type="Proteomes" id="UP000324222"/>
    </source>
</evidence>
<reference evidence="1 2" key="1">
    <citation type="submission" date="2019-05" db="EMBL/GenBank/DDBJ databases">
        <title>Another draft genome of Portunus trituberculatus and its Hox gene families provides insights of decapod evolution.</title>
        <authorList>
            <person name="Jeong J.-H."/>
            <person name="Song I."/>
            <person name="Kim S."/>
            <person name="Choi T."/>
            <person name="Kim D."/>
            <person name="Ryu S."/>
            <person name="Kim W."/>
        </authorList>
    </citation>
    <scope>NUCLEOTIDE SEQUENCE [LARGE SCALE GENOMIC DNA]</scope>
    <source>
        <tissue evidence="1">Muscle</tissue>
    </source>
</reference>
<dbReference type="AlphaFoldDB" id="A0A5B7DCA8"/>
<organism evidence="1 2">
    <name type="scientific">Portunus trituberculatus</name>
    <name type="common">Swimming crab</name>
    <name type="synonym">Neptunus trituberculatus</name>
    <dbReference type="NCBI Taxonomy" id="210409"/>
    <lineage>
        <taxon>Eukaryota</taxon>
        <taxon>Metazoa</taxon>
        <taxon>Ecdysozoa</taxon>
        <taxon>Arthropoda</taxon>
        <taxon>Crustacea</taxon>
        <taxon>Multicrustacea</taxon>
        <taxon>Malacostraca</taxon>
        <taxon>Eumalacostraca</taxon>
        <taxon>Eucarida</taxon>
        <taxon>Decapoda</taxon>
        <taxon>Pleocyemata</taxon>
        <taxon>Brachyura</taxon>
        <taxon>Eubrachyura</taxon>
        <taxon>Portunoidea</taxon>
        <taxon>Portunidae</taxon>
        <taxon>Portuninae</taxon>
        <taxon>Portunus</taxon>
    </lineage>
</organism>
<protein>
    <submittedName>
        <fullName evidence="1">Uncharacterized protein</fullName>
    </submittedName>
</protein>
<proteinExistence type="predicted"/>
<name>A0A5B7DCA8_PORTR</name>
<keyword evidence="2" id="KW-1185">Reference proteome</keyword>
<gene>
    <name evidence="1" type="ORF">E2C01_011892</name>
</gene>
<evidence type="ECO:0000313" key="1">
    <source>
        <dbReference type="EMBL" id="MPC18991.1"/>
    </source>
</evidence>
<dbReference type="EMBL" id="VSRR010000728">
    <property type="protein sequence ID" value="MPC18991.1"/>
    <property type="molecule type" value="Genomic_DNA"/>
</dbReference>